<dbReference type="AlphaFoldDB" id="A0A0C1U709"/>
<dbReference type="EMBL" id="JXBL01000001">
    <property type="protein sequence ID" value="KIE43460.1"/>
    <property type="molecule type" value="Genomic_DNA"/>
</dbReference>
<protein>
    <recommendedName>
        <fullName evidence="4">DUF4440 domain-containing protein</fullName>
    </recommendedName>
</protein>
<keyword evidence="1" id="KW-0732">Signal</keyword>
<evidence type="ECO:0000313" key="2">
    <source>
        <dbReference type="EMBL" id="KIE43460.1"/>
    </source>
</evidence>
<evidence type="ECO:0000256" key="1">
    <source>
        <dbReference type="SAM" id="SignalP"/>
    </source>
</evidence>
<comment type="caution">
    <text evidence="2">The sequence shown here is derived from an EMBL/GenBank/DDBJ whole genome shotgun (WGS) entry which is preliminary data.</text>
</comment>
<feature type="signal peptide" evidence="1">
    <location>
        <begin position="1"/>
        <end position="21"/>
    </location>
</feature>
<feature type="chain" id="PRO_5002139251" description="DUF4440 domain-containing protein" evidence="1">
    <location>
        <begin position="22"/>
        <end position="161"/>
    </location>
</feature>
<accession>A0A0C1U709</accession>
<dbReference type="Proteomes" id="UP000031433">
    <property type="component" value="Unassembled WGS sequence"/>
</dbReference>
<organism evidence="2 3">
    <name type="scientific">Geobacter soli</name>
    <dbReference type="NCBI Taxonomy" id="1510391"/>
    <lineage>
        <taxon>Bacteria</taxon>
        <taxon>Pseudomonadati</taxon>
        <taxon>Thermodesulfobacteriota</taxon>
        <taxon>Desulfuromonadia</taxon>
        <taxon>Geobacterales</taxon>
        <taxon>Geobacteraceae</taxon>
        <taxon>Geobacter</taxon>
    </lineage>
</organism>
<proteinExistence type="predicted"/>
<dbReference type="RefSeq" id="WP_039646951.1">
    <property type="nucleotide sequence ID" value="NZ_JXBL01000001.1"/>
</dbReference>
<name>A0A0C1U709_9BACT</name>
<dbReference type="InterPro" id="IPR032710">
    <property type="entry name" value="NTF2-like_dom_sf"/>
</dbReference>
<keyword evidence="3" id="KW-1185">Reference proteome</keyword>
<gene>
    <name evidence="2" type="ORF">SE37_12875</name>
</gene>
<evidence type="ECO:0000313" key="3">
    <source>
        <dbReference type="Proteomes" id="UP000031433"/>
    </source>
</evidence>
<dbReference type="SUPFAM" id="SSF54427">
    <property type="entry name" value="NTF2-like"/>
    <property type="match status" value="1"/>
</dbReference>
<sequence>MTLIRLTLFLTALLAATHAFAARPARQAAPVAESEARLALESILDLWRDGNYDALYERTSITGGGSREAFARRLAGASRRPACCWEKMQEVRVTVRGTDSVSVRATFGLEGGPGGTDHVTRAIRLVREDGVWKAARADILALAGEKRTTYRYVKREGNAGQ</sequence>
<reference evidence="2 3" key="1">
    <citation type="submission" date="2015-01" db="EMBL/GenBank/DDBJ databases">
        <title>Genome sequence of the anaerobic bacterium Geobacter soli GSS01, a dissimilatory Fe(III) reducer from soil.</title>
        <authorList>
            <person name="Yang G."/>
            <person name="Zhou S."/>
        </authorList>
    </citation>
    <scope>NUCLEOTIDE SEQUENCE [LARGE SCALE GENOMIC DNA]</scope>
    <source>
        <strain evidence="2 3">GSS01</strain>
    </source>
</reference>
<evidence type="ECO:0008006" key="4">
    <source>
        <dbReference type="Google" id="ProtNLM"/>
    </source>
</evidence>